<name>A0AAV7KNF8_PLEWA</name>
<dbReference type="EMBL" id="JANPWB010000016">
    <property type="protein sequence ID" value="KAJ1080532.1"/>
    <property type="molecule type" value="Genomic_DNA"/>
</dbReference>
<comment type="caution">
    <text evidence="2">The sequence shown here is derived from an EMBL/GenBank/DDBJ whole genome shotgun (WGS) entry which is preliminary data.</text>
</comment>
<gene>
    <name evidence="2" type="ORF">NDU88_000731</name>
</gene>
<proteinExistence type="predicted"/>
<evidence type="ECO:0000313" key="3">
    <source>
        <dbReference type="Proteomes" id="UP001066276"/>
    </source>
</evidence>
<organism evidence="2 3">
    <name type="scientific">Pleurodeles waltl</name>
    <name type="common">Iberian ribbed newt</name>
    <dbReference type="NCBI Taxonomy" id="8319"/>
    <lineage>
        <taxon>Eukaryota</taxon>
        <taxon>Metazoa</taxon>
        <taxon>Chordata</taxon>
        <taxon>Craniata</taxon>
        <taxon>Vertebrata</taxon>
        <taxon>Euteleostomi</taxon>
        <taxon>Amphibia</taxon>
        <taxon>Batrachia</taxon>
        <taxon>Caudata</taxon>
        <taxon>Salamandroidea</taxon>
        <taxon>Salamandridae</taxon>
        <taxon>Pleurodelinae</taxon>
        <taxon>Pleurodeles</taxon>
    </lineage>
</organism>
<dbReference type="Proteomes" id="UP001066276">
    <property type="component" value="Chromosome 12"/>
</dbReference>
<sequence>MLAGSPVLDFHLIVLRVWGRAASAEAGSALSLDRRGLWVCLLLITGRCKMQLAPGPHVLISAWKSIPGQPIDKEPEGARGQRQQGEAIRGWDSRQAPAAGPHYRTEGPSKPLQIEQGWASGKASP</sequence>
<reference evidence="2" key="1">
    <citation type="journal article" date="2022" name="bioRxiv">
        <title>Sequencing and chromosome-scale assembly of the giantPleurodeles waltlgenome.</title>
        <authorList>
            <person name="Brown T."/>
            <person name="Elewa A."/>
            <person name="Iarovenko S."/>
            <person name="Subramanian E."/>
            <person name="Araus A.J."/>
            <person name="Petzold A."/>
            <person name="Susuki M."/>
            <person name="Suzuki K.-i.T."/>
            <person name="Hayashi T."/>
            <person name="Toyoda A."/>
            <person name="Oliveira C."/>
            <person name="Osipova E."/>
            <person name="Leigh N.D."/>
            <person name="Simon A."/>
            <person name="Yun M.H."/>
        </authorList>
    </citation>
    <scope>NUCLEOTIDE SEQUENCE</scope>
    <source>
        <strain evidence="2">20211129_DDA</strain>
        <tissue evidence="2">Liver</tissue>
    </source>
</reference>
<evidence type="ECO:0000313" key="2">
    <source>
        <dbReference type="EMBL" id="KAJ1080532.1"/>
    </source>
</evidence>
<keyword evidence="3" id="KW-1185">Reference proteome</keyword>
<feature type="region of interest" description="Disordered" evidence="1">
    <location>
        <begin position="69"/>
        <end position="125"/>
    </location>
</feature>
<evidence type="ECO:0000256" key="1">
    <source>
        <dbReference type="SAM" id="MobiDB-lite"/>
    </source>
</evidence>
<accession>A0AAV7KNF8</accession>
<dbReference type="AlphaFoldDB" id="A0AAV7KNF8"/>
<protein>
    <submittedName>
        <fullName evidence="2">Uncharacterized protein</fullName>
    </submittedName>
</protein>